<evidence type="ECO:0000313" key="1">
    <source>
        <dbReference type="EMBL" id="HGL41184.1"/>
    </source>
</evidence>
<comment type="caution">
    <text evidence="2">The sequence shown here is derived from an EMBL/GenBank/DDBJ whole genome shotgun (WGS) entry which is preliminary data.</text>
</comment>
<reference evidence="2" key="1">
    <citation type="journal article" date="2020" name="mSystems">
        <title>Genome- and Community-Level Interaction Insights into Carbon Utilization and Element Cycling Functions of Hydrothermarchaeota in Hydrothermal Sediment.</title>
        <authorList>
            <person name="Zhou Z."/>
            <person name="Liu Y."/>
            <person name="Xu W."/>
            <person name="Pan J."/>
            <person name="Luo Z.H."/>
            <person name="Li M."/>
        </authorList>
    </citation>
    <scope>NUCLEOTIDE SEQUENCE [LARGE SCALE GENOMIC DNA]</scope>
    <source>
        <strain evidence="2">SpSt-613</strain>
        <strain evidence="1">SpSt-669</strain>
    </source>
</reference>
<proteinExistence type="predicted"/>
<evidence type="ECO:0000313" key="2">
    <source>
        <dbReference type="EMBL" id="HGN90008.1"/>
    </source>
</evidence>
<sequence>MHEAAPGVSIRKVAVYVDEVFVEMGKGLQKPVRKSAAAAVIKNPYAGKYVDDLQLLIDAGDFLGGFLGKKAREALGIAPADVESYGKAAIIGLDGELEHGHAILHPKFGRGLREECGGQDVCKAIIPSSAKLGAPGTAIDVPLHYKRAAFVRSHYDAIEVRVPDAPLPDEIVVIAAVTDAGRPLPRIGGLRKEEVKGEDGLR</sequence>
<dbReference type="Gene3D" id="3.30.1330.110">
    <property type="entry name" value="BB2672"/>
    <property type="match status" value="1"/>
</dbReference>
<dbReference type="EMBL" id="DTCM01000075">
    <property type="protein sequence ID" value="HGL41184.1"/>
    <property type="molecule type" value="Genomic_DNA"/>
</dbReference>
<dbReference type="Pfam" id="PF06684">
    <property type="entry name" value="AA_synth"/>
    <property type="match status" value="1"/>
</dbReference>
<name>A0A7C4I5H6_CALS0</name>
<accession>A0A7C4I5H6</accession>
<organism evidence="2">
    <name type="scientific">Caldiarchaeum subterraneum</name>
    <dbReference type="NCBI Taxonomy" id="311458"/>
    <lineage>
        <taxon>Archaea</taxon>
        <taxon>Nitrososphaerota</taxon>
        <taxon>Candidatus Caldarchaeales</taxon>
        <taxon>Candidatus Caldarchaeaceae</taxon>
        <taxon>Candidatus Caldarchaeum</taxon>
    </lineage>
</organism>
<dbReference type="InterPro" id="IPR035936">
    <property type="entry name" value="BB2672"/>
</dbReference>
<dbReference type="EMBL" id="DTAD01000024">
    <property type="protein sequence ID" value="HGN90008.1"/>
    <property type="molecule type" value="Genomic_DNA"/>
</dbReference>
<dbReference type="SUPFAM" id="SSF160519">
    <property type="entry name" value="BB2672-like"/>
    <property type="match status" value="1"/>
</dbReference>
<dbReference type="AlphaFoldDB" id="A0A7C4I5H6"/>
<protein>
    <submittedName>
        <fullName evidence="2">Amino acid synthesis family protein</fullName>
    </submittedName>
</protein>
<gene>
    <name evidence="2" type="ORF">ENT82_02615</name>
    <name evidence="1" type="ORF">ENU43_05930</name>
</gene>
<dbReference type="InterPro" id="IPR009569">
    <property type="entry name" value="AA_synth_put"/>
</dbReference>